<proteinExistence type="predicted"/>
<reference evidence="2" key="1">
    <citation type="submission" date="2017-03" db="EMBL/GenBank/DDBJ databases">
        <authorList>
            <person name="Sharma R."/>
            <person name="Thines M."/>
        </authorList>
    </citation>
    <scope>NUCLEOTIDE SEQUENCE [LARGE SCALE GENOMIC DNA]</scope>
</reference>
<organism evidence="1 2">
    <name type="scientific">Lasallia pustulata</name>
    <dbReference type="NCBI Taxonomy" id="136370"/>
    <lineage>
        <taxon>Eukaryota</taxon>
        <taxon>Fungi</taxon>
        <taxon>Dikarya</taxon>
        <taxon>Ascomycota</taxon>
        <taxon>Pezizomycotina</taxon>
        <taxon>Lecanoromycetes</taxon>
        <taxon>OSLEUM clade</taxon>
        <taxon>Umbilicariomycetidae</taxon>
        <taxon>Umbilicariales</taxon>
        <taxon>Umbilicariaceae</taxon>
        <taxon>Lasallia</taxon>
    </lineage>
</organism>
<protein>
    <submittedName>
        <fullName evidence="1">Uncharacterized protein</fullName>
    </submittedName>
</protein>
<dbReference type="EMBL" id="FWEW01000391">
    <property type="protein sequence ID" value="SLM34691.1"/>
    <property type="molecule type" value="Genomic_DNA"/>
</dbReference>
<dbReference type="Proteomes" id="UP000192927">
    <property type="component" value="Unassembled WGS sequence"/>
</dbReference>
<evidence type="ECO:0000313" key="2">
    <source>
        <dbReference type="Proteomes" id="UP000192927"/>
    </source>
</evidence>
<dbReference type="AlphaFoldDB" id="A0A1W5CV47"/>
<name>A0A1W5CV47_9LECA</name>
<dbReference type="PANTHER" id="PTHR45786:SF74">
    <property type="entry name" value="ATP-DEPENDENT DNA HELICASE"/>
    <property type="match status" value="1"/>
</dbReference>
<dbReference type="PANTHER" id="PTHR45786">
    <property type="entry name" value="DNA BINDING PROTEIN-LIKE"/>
    <property type="match status" value="1"/>
</dbReference>
<keyword evidence="2" id="KW-1185">Reference proteome</keyword>
<evidence type="ECO:0000313" key="1">
    <source>
        <dbReference type="EMBL" id="SLM34691.1"/>
    </source>
</evidence>
<sequence length="112" mass="12841">MFRDVHNPFIDMYISAWEALQNNGNTNETLQIILNPQMRLIMETGADRRRENLPTSKEVGLIIQDDEYSGPGHRDIVVTECHPDGRGPKFHRISHNNAAYIPLHYVLLFPTG</sequence>
<accession>A0A1W5CV47</accession>